<dbReference type="GO" id="GO:0030288">
    <property type="term" value="C:outer membrane-bounded periplasmic space"/>
    <property type="evidence" value="ECO:0007669"/>
    <property type="project" value="InterPro"/>
</dbReference>
<dbReference type="RefSeq" id="WP_077333986.1">
    <property type="nucleotide sequence ID" value="NZ_FULE01000014.1"/>
</dbReference>
<keyword evidence="5" id="KW-1185">Reference proteome</keyword>
<proteinExistence type="inferred from homology"/>
<dbReference type="PANTHER" id="PTHR33376">
    <property type="match status" value="1"/>
</dbReference>
<evidence type="ECO:0000313" key="4">
    <source>
        <dbReference type="EMBL" id="SJN54933.1"/>
    </source>
</evidence>
<evidence type="ECO:0000256" key="3">
    <source>
        <dbReference type="ARBA" id="ARBA00022729"/>
    </source>
</evidence>
<dbReference type="InterPro" id="IPR018389">
    <property type="entry name" value="DctP_fam"/>
</dbReference>
<dbReference type="STRING" id="1123498.VR7878_00999"/>
<dbReference type="Gene3D" id="3.40.190.170">
    <property type="entry name" value="Bacterial extracellular solute-binding protein, family 7"/>
    <property type="match status" value="1"/>
</dbReference>
<reference evidence="5" key="1">
    <citation type="submission" date="2017-02" db="EMBL/GenBank/DDBJ databases">
        <authorList>
            <person name="Rodrigo-Torres L."/>
            <person name="Arahal R.D."/>
            <person name="Lucena T."/>
        </authorList>
    </citation>
    <scope>NUCLEOTIDE SEQUENCE [LARGE SCALE GENOMIC DNA]</scope>
    <source>
        <strain evidence="5">CECT 7878</strain>
    </source>
</reference>
<dbReference type="PIRSF" id="PIRSF006470">
    <property type="entry name" value="DctB"/>
    <property type="match status" value="1"/>
</dbReference>
<dbReference type="Pfam" id="PF03480">
    <property type="entry name" value="DctP"/>
    <property type="match status" value="1"/>
</dbReference>
<evidence type="ECO:0000313" key="5">
    <source>
        <dbReference type="Proteomes" id="UP000188276"/>
    </source>
</evidence>
<dbReference type="AlphaFoldDB" id="A0A1R4LES5"/>
<gene>
    <name evidence="4" type="primary">yiaO_2</name>
    <name evidence="4" type="ORF">VR7878_00999</name>
</gene>
<dbReference type="InterPro" id="IPR004682">
    <property type="entry name" value="TRAP_DctP"/>
</dbReference>
<sequence length="321" mass="35799">MKLNHFLVGTATIVASFSVAANPVEVRIASHVSALSPLYQQSQLFASEVEKRLPGQFEFKLYPSGQLGTEKALITNVKAGAIEMISVASGVLKLDKKLGIFDLPWLFDSREHVERAMRGPLGQAVEQRIEDKAGVKVLGIYENGFRHILNSVRAIKTPSDLKGLKIRVSGGKLRQDVFRKIGATPQSVAWKETFTALQTHVVDGAEAATYGFYEQKQYEVAGYFSETSHVYTPSFLIASKNFWNSLTDEQRKVFAEVGHDITQQTYADAAALEQKYLNEMGKLTKINKVDLTPFKQATTSTRAKYEKKFGSDWLNLIEQAR</sequence>
<keyword evidence="3" id="KW-0732">Signal</keyword>
<name>A0A1R4LES5_VIBR1</name>
<protein>
    <submittedName>
        <fullName evidence="4">2,3-diketo-L-gulonate-binding periplasmic protein YiaO</fullName>
    </submittedName>
</protein>
<dbReference type="EMBL" id="FULE01000014">
    <property type="protein sequence ID" value="SJN54933.1"/>
    <property type="molecule type" value="Genomic_DNA"/>
</dbReference>
<dbReference type="CDD" id="cd13603">
    <property type="entry name" value="PBP2_TRAP_Siap_TeaA_like"/>
    <property type="match status" value="1"/>
</dbReference>
<dbReference type="NCBIfam" id="TIGR00787">
    <property type="entry name" value="dctP"/>
    <property type="match status" value="1"/>
</dbReference>
<keyword evidence="2" id="KW-0813">Transport</keyword>
<comment type="similarity">
    <text evidence="1">Belongs to the bacterial solute-binding protein 7 family.</text>
</comment>
<dbReference type="Proteomes" id="UP000188276">
    <property type="component" value="Unassembled WGS sequence"/>
</dbReference>
<dbReference type="GO" id="GO:0055085">
    <property type="term" value="P:transmembrane transport"/>
    <property type="evidence" value="ECO:0007669"/>
    <property type="project" value="InterPro"/>
</dbReference>
<dbReference type="InterPro" id="IPR038404">
    <property type="entry name" value="TRAP_DctP_sf"/>
</dbReference>
<evidence type="ECO:0000256" key="1">
    <source>
        <dbReference type="ARBA" id="ARBA00009023"/>
    </source>
</evidence>
<accession>A0A1R4LES5</accession>
<dbReference type="PANTHER" id="PTHR33376:SF7">
    <property type="entry name" value="C4-DICARBOXYLATE-BINDING PROTEIN DCTB"/>
    <property type="match status" value="1"/>
</dbReference>
<dbReference type="OrthoDB" id="8690069at2"/>
<evidence type="ECO:0000256" key="2">
    <source>
        <dbReference type="ARBA" id="ARBA00022448"/>
    </source>
</evidence>
<dbReference type="NCBIfam" id="NF037995">
    <property type="entry name" value="TRAP_S1"/>
    <property type="match status" value="1"/>
</dbReference>
<organism evidence="4 5">
    <name type="scientific">Vibrio ruber (strain DSM 16370 / JCM 11486 / BCRC 17186 / CECT 7878 / LMG 23124 / VR1)</name>
    <dbReference type="NCBI Taxonomy" id="1123498"/>
    <lineage>
        <taxon>Bacteria</taxon>
        <taxon>Pseudomonadati</taxon>
        <taxon>Pseudomonadota</taxon>
        <taxon>Gammaproteobacteria</taxon>
        <taxon>Vibrionales</taxon>
        <taxon>Vibrionaceae</taxon>
        <taxon>Vibrio</taxon>
    </lineage>
</organism>